<organism evidence="3 4">
    <name type="scientific">Acaromyces ingoldii</name>
    <dbReference type="NCBI Taxonomy" id="215250"/>
    <lineage>
        <taxon>Eukaryota</taxon>
        <taxon>Fungi</taxon>
        <taxon>Dikarya</taxon>
        <taxon>Basidiomycota</taxon>
        <taxon>Ustilaginomycotina</taxon>
        <taxon>Exobasidiomycetes</taxon>
        <taxon>Exobasidiales</taxon>
        <taxon>Cryptobasidiaceae</taxon>
        <taxon>Acaromyces</taxon>
    </lineage>
</organism>
<dbReference type="GeneID" id="37047150"/>
<feature type="chain" id="PRO_5016362560" evidence="2">
    <location>
        <begin position="27"/>
        <end position="277"/>
    </location>
</feature>
<dbReference type="AlphaFoldDB" id="A0A316YKX9"/>
<keyword evidence="2" id="KW-0732">Signal</keyword>
<dbReference type="InParanoid" id="A0A316YKX9"/>
<feature type="region of interest" description="Disordered" evidence="1">
    <location>
        <begin position="58"/>
        <end position="79"/>
    </location>
</feature>
<name>A0A316YKX9_9BASI</name>
<sequence length="277" mass="31439">MKIPSSRLLTLSFLIFFTTFLVVTEGSHDRSSFVKRIINPNGAHDHLPTSGEVFGAKEVDPATTTEQKRKKKTTPTTDPLYDDAKDLAVGWLRNMRGPVQLVQMTPKGKDKYFLSKFIVGQQYEFDYTENCKAFGNDHFLPKHIGHWSTNKPSPSKFLVGRFAKRMMPLCSISTLPELLPEQTGLFVLRASMVIVTKKWSHPRIIKPKGGGPARKVTDFSQITWLNEFFDPAMERFQIVDGREFYMEKIGKVVYNRADLMAIAEPVLNGHKPDTSTL</sequence>
<evidence type="ECO:0000256" key="1">
    <source>
        <dbReference type="SAM" id="MobiDB-lite"/>
    </source>
</evidence>
<accession>A0A316YKX9</accession>
<evidence type="ECO:0000313" key="3">
    <source>
        <dbReference type="EMBL" id="PWN88375.1"/>
    </source>
</evidence>
<reference evidence="3" key="1">
    <citation type="journal article" date="2018" name="Mol. Biol. Evol.">
        <title>Broad Genomic Sampling Reveals a Smut Pathogenic Ancestry of the Fungal Clade Ustilaginomycotina.</title>
        <authorList>
            <person name="Kijpornyongpan T."/>
            <person name="Mondo S.J."/>
            <person name="Barry K."/>
            <person name="Sandor L."/>
            <person name="Lee J."/>
            <person name="Lipzen A."/>
            <person name="Pangilinan J."/>
            <person name="LaButti K."/>
            <person name="Hainaut M."/>
            <person name="Henrissat B."/>
            <person name="Grigoriev I.V."/>
            <person name="Spatafora J.W."/>
            <person name="Aime M.C."/>
        </authorList>
    </citation>
    <scope>NUCLEOTIDE SEQUENCE [LARGE SCALE GENOMIC DNA]</scope>
    <source>
        <strain evidence="3">MCA 4198</strain>
    </source>
</reference>
<keyword evidence="4" id="KW-1185">Reference proteome</keyword>
<evidence type="ECO:0000256" key="2">
    <source>
        <dbReference type="SAM" id="SignalP"/>
    </source>
</evidence>
<dbReference type="EMBL" id="KZ819638">
    <property type="protein sequence ID" value="PWN88375.1"/>
    <property type="molecule type" value="Genomic_DNA"/>
</dbReference>
<protein>
    <submittedName>
        <fullName evidence="3">Uncharacterized protein</fullName>
    </submittedName>
</protein>
<dbReference type="Proteomes" id="UP000245768">
    <property type="component" value="Unassembled WGS sequence"/>
</dbReference>
<evidence type="ECO:0000313" key="4">
    <source>
        <dbReference type="Proteomes" id="UP000245768"/>
    </source>
</evidence>
<proteinExistence type="predicted"/>
<feature type="signal peptide" evidence="2">
    <location>
        <begin position="1"/>
        <end position="26"/>
    </location>
</feature>
<gene>
    <name evidence="3" type="ORF">FA10DRAFT_303346</name>
</gene>
<dbReference type="RefSeq" id="XP_025375573.1">
    <property type="nucleotide sequence ID" value="XM_025525234.1"/>
</dbReference>